<evidence type="ECO:0000256" key="2">
    <source>
        <dbReference type="ARBA" id="ARBA00022723"/>
    </source>
</evidence>
<evidence type="ECO:0000256" key="5">
    <source>
        <dbReference type="ARBA" id="ARBA00023242"/>
    </source>
</evidence>
<keyword evidence="3" id="KW-0863">Zinc-finger</keyword>
<dbReference type="InterPro" id="IPR052035">
    <property type="entry name" value="ZnF_BED_domain_contain"/>
</dbReference>
<keyword evidence="4" id="KW-0862">Zinc</keyword>
<name>A0A8H3DJR3_9AGAM</name>
<dbReference type="PANTHER" id="PTHR46481">
    <property type="entry name" value="ZINC FINGER BED DOMAIN-CONTAINING PROTEIN 4"/>
    <property type="match status" value="1"/>
</dbReference>
<evidence type="ECO:0000256" key="1">
    <source>
        <dbReference type="ARBA" id="ARBA00004123"/>
    </source>
</evidence>
<protein>
    <recommendedName>
        <fullName evidence="7">HAT C-terminal dimerisation domain-containing protein</fullName>
    </recommendedName>
</protein>
<dbReference type="InterPro" id="IPR012337">
    <property type="entry name" value="RNaseH-like_sf"/>
</dbReference>
<dbReference type="PANTHER" id="PTHR46481:SF10">
    <property type="entry name" value="ZINC FINGER BED DOMAIN-CONTAINING PROTEIN 39"/>
    <property type="match status" value="1"/>
</dbReference>
<dbReference type="SUPFAM" id="SSF53098">
    <property type="entry name" value="Ribonuclease H-like"/>
    <property type="match status" value="1"/>
</dbReference>
<evidence type="ECO:0000256" key="3">
    <source>
        <dbReference type="ARBA" id="ARBA00022771"/>
    </source>
</evidence>
<keyword evidence="5" id="KW-0539">Nucleus</keyword>
<feature type="region of interest" description="Disordered" evidence="6">
    <location>
        <begin position="1"/>
        <end position="35"/>
    </location>
</feature>
<dbReference type="GO" id="GO:0008270">
    <property type="term" value="F:zinc ion binding"/>
    <property type="evidence" value="ECO:0007669"/>
    <property type="project" value="UniProtKB-KW"/>
</dbReference>
<gene>
    <name evidence="8" type="ORF">RDB_LOCUS123978</name>
</gene>
<feature type="compositionally biased region" description="Basic residues" evidence="6">
    <location>
        <begin position="1"/>
        <end position="19"/>
    </location>
</feature>
<proteinExistence type="predicted"/>
<dbReference type="InterPro" id="IPR008906">
    <property type="entry name" value="HATC_C_dom"/>
</dbReference>
<accession>A0A8H3DJR3</accession>
<comment type="subcellular location">
    <subcellularLocation>
        <location evidence="1">Nucleus</location>
    </subcellularLocation>
</comment>
<dbReference type="AlphaFoldDB" id="A0A8H3DJR3"/>
<sequence length="442" mass="50215">MKPATRKRKAVKYRKSRKRQQTEHSNNHEAQEHELEDQIEIALDIGEDAGDRDSDIDAEDDSGLSGDMAALDADRALHDTFVIKETTTEAVQFARNVLKLAISDSMLIMARGVLSKAASLARKLHDSPTLKAKFEALIEASLSQLKTARRALARRVPTRWNSDYECLLSLWELRPCVEMLTADSENNLQHLALDKEQWVILEQLIWVLKIFKEVSDLFSRADEPLVHQVIPMFVRIRRRLEAVRKDEQGRLHPLVRAAAHSALLVDNKYMDAFADSEVYWIALGLFTYKASSGVDAATINLQLQEEEEESEDEWIPNNRPLRQSADVNSIETYLRTEPVSQKGVRLAGGPLKYWDTQKSLMSCSDLARFAIDYLSAPASSVEVERAFSCGRLMTNHLQHQMSSETFQAKMALRSWYKTPLLRDVSELATVLGDHIRDIDPNE</sequence>
<dbReference type="GO" id="GO:0046983">
    <property type="term" value="F:protein dimerization activity"/>
    <property type="evidence" value="ECO:0007669"/>
    <property type="project" value="InterPro"/>
</dbReference>
<evidence type="ECO:0000256" key="6">
    <source>
        <dbReference type="SAM" id="MobiDB-lite"/>
    </source>
</evidence>
<keyword evidence="2" id="KW-0479">Metal-binding</keyword>
<feature type="domain" description="HAT C-terminal dimerisation" evidence="7">
    <location>
        <begin position="332"/>
        <end position="416"/>
    </location>
</feature>
<evidence type="ECO:0000313" key="8">
    <source>
        <dbReference type="EMBL" id="CAE6526037.1"/>
    </source>
</evidence>
<dbReference type="GO" id="GO:0005634">
    <property type="term" value="C:nucleus"/>
    <property type="evidence" value="ECO:0007669"/>
    <property type="project" value="UniProtKB-SubCell"/>
</dbReference>
<dbReference type="Pfam" id="PF05699">
    <property type="entry name" value="Dimer_Tnp_hAT"/>
    <property type="match status" value="1"/>
</dbReference>
<reference evidence="8" key="1">
    <citation type="submission" date="2021-01" db="EMBL/GenBank/DDBJ databases">
        <authorList>
            <person name="Kaushik A."/>
        </authorList>
    </citation>
    <scope>NUCLEOTIDE SEQUENCE</scope>
    <source>
        <strain evidence="8">Type strain: AG8-Rh-89/</strain>
    </source>
</reference>
<comment type="caution">
    <text evidence="8">The sequence shown here is derived from an EMBL/GenBank/DDBJ whole genome shotgun (WGS) entry which is preliminary data.</text>
</comment>
<dbReference type="EMBL" id="CAJMWZ010006663">
    <property type="protein sequence ID" value="CAE6526037.1"/>
    <property type="molecule type" value="Genomic_DNA"/>
</dbReference>
<organism evidence="8 9">
    <name type="scientific">Rhizoctonia solani</name>
    <dbReference type="NCBI Taxonomy" id="456999"/>
    <lineage>
        <taxon>Eukaryota</taxon>
        <taxon>Fungi</taxon>
        <taxon>Dikarya</taxon>
        <taxon>Basidiomycota</taxon>
        <taxon>Agaricomycotina</taxon>
        <taxon>Agaricomycetes</taxon>
        <taxon>Cantharellales</taxon>
        <taxon>Ceratobasidiaceae</taxon>
        <taxon>Rhizoctonia</taxon>
    </lineage>
</organism>
<dbReference type="Proteomes" id="UP000663850">
    <property type="component" value="Unassembled WGS sequence"/>
</dbReference>
<evidence type="ECO:0000256" key="4">
    <source>
        <dbReference type="ARBA" id="ARBA00022833"/>
    </source>
</evidence>
<evidence type="ECO:0000313" key="9">
    <source>
        <dbReference type="Proteomes" id="UP000663850"/>
    </source>
</evidence>
<feature type="compositionally biased region" description="Basic and acidic residues" evidence="6">
    <location>
        <begin position="20"/>
        <end position="33"/>
    </location>
</feature>
<evidence type="ECO:0000259" key="7">
    <source>
        <dbReference type="Pfam" id="PF05699"/>
    </source>
</evidence>